<keyword evidence="2" id="KW-1185">Reference proteome</keyword>
<organism evidence="1 2">
    <name type="scientific">Citrullus colocynthis</name>
    <name type="common">colocynth</name>
    <dbReference type="NCBI Taxonomy" id="252529"/>
    <lineage>
        <taxon>Eukaryota</taxon>
        <taxon>Viridiplantae</taxon>
        <taxon>Streptophyta</taxon>
        <taxon>Embryophyta</taxon>
        <taxon>Tracheophyta</taxon>
        <taxon>Spermatophyta</taxon>
        <taxon>Magnoliopsida</taxon>
        <taxon>eudicotyledons</taxon>
        <taxon>Gunneridae</taxon>
        <taxon>Pentapetalae</taxon>
        <taxon>rosids</taxon>
        <taxon>fabids</taxon>
        <taxon>Cucurbitales</taxon>
        <taxon>Cucurbitaceae</taxon>
        <taxon>Benincaseae</taxon>
        <taxon>Citrullus</taxon>
    </lineage>
</organism>
<gene>
    <name evidence="1" type="ORF">CITCOLO1_LOCUS2727</name>
</gene>
<sequence length="100" mass="12184">MNIEMKWKKKVGPEEFFLFSFFLLYRKKTYFFCDPFPTHAFFALLLTLSPLFLSQNPKNKRKLNKPISFFSVHLIPLKQRRTAPFFHFPCFWIFSHDNLQ</sequence>
<accession>A0ABP0XSR2</accession>
<dbReference type="Proteomes" id="UP001642487">
    <property type="component" value="Chromosome 10"/>
</dbReference>
<name>A0ABP0XSR2_9ROSI</name>
<evidence type="ECO:0000313" key="1">
    <source>
        <dbReference type="EMBL" id="CAK9311079.1"/>
    </source>
</evidence>
<evidence type="ECO:0000313" key="2">
    <source>
        <dbReference type="Proteomes" id="UP001642487"/>
    </source>
</evidence>
<protein>
    <submittedName>
        <fullName evidence="1">Uncharacterized protein</fullName>
    </submittedName>
</protein>
<proteinExistence type="predicted"/>
<reference evidence="1 2" key="1">
    <citation type="submission" date="2024-03" db="EMBL/GenBank/DDBJ databases">
        <authorList>
            <person name="Gkanogiannis A."/>
            <person name="Becerra Lopez-Lavalle L."/>
        </authorList>
    </citation>
    <scope>NUCLEOTIDE SEQUENCE [LARGE SCALE GENOMIC DNA]</scope>
</reference>
<dbReference type="EMBL" id="OZ021744">
    <property type="protein sequence ID" value="CAK9311079.1"/>
    <property type="molecule type" value="Genomic_DNA"/>
</dbReference>